<feature type="transmembrane region" description="Helical" evidence="5">
    <location>
        <begin position="152"/>
        <end position="176"/>
    </location>
</feature>
<comment type="similarity">
    <text evidence="5">Belongs to the TatC family.</text>
</comment>
<dbReference type="Pfam" id="PF00902">
    <property type="entry name" value="TatC"/>
    <property type="match status" value="1"/>
</dbReference>
<dbReference type="EMBL" id="RJUF01000005">
    <property type="protein sequence ID" value="MCP9762103.1"/>
    <property type="molecule type" value="Genomic_DNA"/>
</dbReference>
<dbReference type="AlphaFoldDB" id="A0AAE3GZG2"/>
<comment type="caution">
    <text evidence="6">The sequence shown here is derived from an EMBL/GenBank/DDBJ whole genome shotgun (WGS) entry which is preliminary data.</text>
</comment>
<dbReference type="GO" id="GO:0065002">
    <property type="term" value="P:intracellular protein transmembrane transport"/>
    <property type="evidence" value="ECO:0007669"/>
    <property type="project" value="TreeGrafter"/>
</dbReference>
<evidence type="ECO:0000313" key="7">
    <source>
        <dbReference type="Proteomes" id="UP001204144"/>
    </source>
</evidence>
<keyword evidence="5" id="KW-0811">Translocation</keyword>
<dbReference type="GO" id="GO:0009977">
    <property type="term" value="F:proton motive force dependent protein transmembrane transporter activity"/>
    <property type="evidence" value="ECO:0007669"/>
    <property type="project" value="TreeGrafter"/>
</dbReference>
<keyword evidence="4 5" id="KW-0472">Membrane</keyword>
<keyword evidence="5" id="KW-0653">Protein transport</keyword>
<dbReference type="NCBIfam" id="TIGR00945">
    <property type="entry name" value="tatC"/>
    <property type="match status" value="1"/>
</dbReference>
<keyword evidence="5" id="KW-0813">Transport</keyword>
<evidence type="ECO:0000256" key="1">
    <source>
        <dbReference type="ARBA" id="ARBA00004141"/>
    </source>
</evidence>
<keyword evidence="3 5" id="KW-1133">Transmembrane helix</keyword>
<evidence type="ECO:0000256" key="5">
    <source>
        <dbReference type="HAMAP-Rule" id="MF_00902"/>
    </source>
</evidence>
<sequence>MPLDQSPYIHYDDNEDEQNGEHAEKEMTFIEHLEELRWHIIRSVAAILIFMIVAWVMMGKIFNLIILAPSRPDFWTYRKLCELGNKVGIPSLCVEKLNFSLMSREVSGQFMMQLTASAIVGLLVAFPYVFWEIWRFIKPGLKITEKKAATGSVFFVTTLFFLGIMFGYYVVAPFAINFLVNFQIDPSIENQFDIQSYISVLATLTLACGVTFQLPMAILVLTRIGIVTPAFLKEYRKHAFVIILIVAAIITPSPDMISQVLVAIPLYILFEISILVSQRIYNKKLKETES</sequence>
<keyword evidence="2 5" id="KW-0812">Transmembrane</keyword>
<accession>A0AAE3GZG2</accession>
<dbReference type="GO" id="GO:0033281">
    <property type="term" value="C:TAT protein transport complex"/>
    <property type="evidence" value="ECO:0007669"/>
    <property type="project" value="UniProtKB-UniRule"/>
</dbReference>
<comment type="subcellular location">
    <subcellularLocation>
        <location evidence="5">Cell membrane</location>
        <topology evidence="5">Multi-pass membrane protein</topology>
    </subcellularLocation>
    <subcellularLocation>
        <location evidence="1">Membrane</location>
        <topology evidence="1">Multi-pass membrane protein</topology>
    </subcellularLocation>
</comment>
<reference evidence="6 7" key="1">
    <citation type="submission" date="2018-11" db="EMBL/GenBank/DDBJ databases">
        <title>Novel bacteria species description.</title>
        <authorList>
            <person name="Han J.-H."/>
        </authorList>
    </citation>
    <scope>NUCLEOTIDE SEQUENCE [LARGE SCALE GENOMIC DNA]</scope>
    <source>
        <strain evidence="6 7">KCTC23259</strain>
    </source>
</reference>
<evidence type="ECO:0000256" key="2">
    <source>
        <dbReference type="ARBA" id="ARBA00022692"/>
    </source>
</evidence>
<proteinExistence type="inferred from homology"/>
<protein>
    <recommendedName>
        <fullName evidence="5">Sec-independent protein translocase protein TatC</fullName>
    </recommendedName>
</protein>
<dbReference type="PRINTS" id="PR01840">
    <property type="entry name" value="TATCFAMILY"/>
</dbReference>
<dbReference type="PANTHER" id="PTHR30371:SF0">
    <property type="entry name" value="SEC-INDEPENDENT PROTEIN TRANSLOCASE PROTEIN TATC, CHLOROPLASTIC-RELATED"/>
    <property type="match status" value="1"/>
</dbReference>
<comment type="subunit">
    <text evidence="5">Forms a complex with TatA.</text>
</comment>
<dbReference type="Proteomes" id="UP001204144">
    <property type="component" value="Unassembled WGS sequence"/>
</dbReference>
<comment type="function">
    <text evidence="5">Part of the twin-arginine translocation (Tat) system that transports large folded proteins containing a characteristic twin-arginine motif in their signal peptide across membranes.</text>
</comment>
<feature type="transmembrane region" description="Helical" evidence="5">
    <location>
        <begin position="234"/>
        <end position="250"/>
    </location>
</feature>
<dbReference type="PANTHER" id="PTHR30371">
    <property type="entry name" value="SEC-INDEPENDENT PROTEIN TRANSLOCASE PROTEIN TATC"/>
    <property type="match status" value="1"/>
</dbReference>
<keyword evidence="5" id="KW-1003">Cell membrane</keyword>
<feature type="transmembrane region" description="Helical" evidence="5">
    <location>
        <begin position="256"/>
        <end position="276"/>
    </location>
</feature>
<evidence type="ECO:0000256" key="3">
    <source>
        <dbReference type="ARBA" id="ARBA00022989"/>
    </source>
</evidence>
<feature type="transmembrane region" description="Helical" evidence="5">
    <location>
        <begin position="44"/>
        <end position="68"/>
    </location>
</feature>
<keyword evidence="7" id="KW-1185">Reference proteome</keyword>
<evidence type="ECO:0000313" key="6">
    <source>
        <dbReference type="EMBL" id="MCP9762103.1"/>
    </source>
</evidence>
<gene>
    <name evidence="5 6" type="primary">tatC</name>
    <name evidence="6" type="ORF">EGI31_03990</name>
</gene>
<dbReference type="RefSeq" id="WP_255035855.1">
    <property type="nucleotide sequence ID" value="NZ_RJUF01000005.1"/>
</dbReference>
<dbReference type="GO" id="GO:0043953">
    <property type="term" value="P:protein transport by the Tat complex"/>
    <property type="evidence" value="ECO:0007669"/>
    <property type="project" value="UniProtKB-UniRule"/>
</dbReference>
<evidence type="ECO:0000256" key="4">
    <source>
        <dbReference type="ARBA" id="ARBA00023136"/>
    </source>
</evidence>
<dbReference type="HAMAP" id="MF_00902">
    <property type="entry name" value="TatC"/>
    <property type="match status" value="1"/>
</dbReference>
<feature type="transmembrane region" description="Helical" evidence="5">
    <location>
        <begin position="196"/>
        <end position="222"/>
    </location>
</feature>
<name>A0AAE3GZG2_9BACT</name>
<dbReference type="InterPro" id="IPR002033">
    <property type="entry name" value="TatC"/>
</dbReference>
<feature type="transmembrane region" description="Helical" evidence="5">
    <location>
        <begin position="110"/>
        <end position="131"/>
    </location>
</feature>
<organism evidence="6 7">
    <name type="scientific">Lacihabitans soyangensis</name>
    <dbReference type="NCBI Taxonomy" id="869394"/>
    <lineage>
        <taxon>Bacteria</taxon>
        <taxon>Pseudomonadati</taxon>
        <taxon>Bacteroidota</taxon>
        <taxon>Cytophagia</taxon>
        <taxon>Cytophagales</taxon>
        <taxon>Leadbetterellaceae</taxon>
        <taxon>Lacihabitans</taxon>
    </lineage>
</organism>